<dbReference type="EMBL" id="GGYP01005299">
    <property type="protein sequence ID" value="MDE50070.1"/>
    <property type="molecule type" value="Transcribed_RNA"/>
</dbReference>
<protein>
    <recommendedName>
        <fullName evidence="5">PRA1 family protein</fullName>
    </recommendedName>
</protein>
<keyword evidence="2 5" id="KW-0812">Transmembrane</keyword>
<reference evidence="6" key="1">
    <citation type="submission" date="2018-10" db="EMBL/GenBank/DDBJ databases">
        <title>Transcriptome assembly of Aceria tosichella (Wheat curl mite) Type 2.</title>
        <authorList>
            <person name="Scully E.D."/>
            <person name="Geib S.M."/>
            <person name="Palmer N.A."/>
            <person name="Gupta A.K."/>
            <person name="Sarath G."/>
            <person name="Tatineni S."/>
        </authorList>
    </citation>
    <scope>NUCLEOTIDE SEQUENCE</scope>
    <source>
        <strain evidence="6">LincolnNE</strain>
    </source>
</reference>
<gene>
    <name evidence="6" type="primary">Arl6ip5</name>
    <name evidence="6" type="ORF">g.11180</name>
</gene>
<feature type="transmembrane region" description="Helical" evidence="5">
    <location>
        <begin position="133"/>
        <end position="150"/>
    </location>
</feature>
<feature type="transmembrane region" description="Helical" evidence="5">
    <location>
        <begin position="108"/>
        <end position="127"/>
    </location>
</feature>
<feature type="transmembrane region" description="Helical" evidence="5">
    <location>
        <begin position="78"/>
        <end position="96"/>
    </location>
</feature>
<evidence type="ECO:0000256" key="1">
    <source>
        <dbReference type="ARBA" id="ARBA00004141"/>
    </source>
</evidence>
<dbReference type="Pfam" id="PF03208">
    <property type="entry name" value="PRA1"/>
    <property type="match status" value="1"/>
</dbReference>
<organism evidence="6">
    <name type="scientific">Aceria tosichella</name>
    <name type="common">wheat curl mite</name>
    <dbReference type="NCBI Taxonomy" id="561515"/>
    <lineage>
        <taxon>Eukaryota</taxon>
        <taxon>Metazoa</taxon>
        <taxon>Ecdysozoa</taxon>
        <taxon>Arthropoda</taxon>
        <taxon>Chelicerata</taxon>
        <taxon>Arachnida</taxon>
        <taxon>Acari</taxon>
        <taxon>Acariformes</taxon>
        <taxon>Trombidiformes</taxon>
        <taxon>Prostigmata</taxon>
        <taxon>Eupodina</taxon>
        <taxon>Eriophyoidea</taxon>
        <taxon>Eriophyidae</taxon>
        <taxon>Eriophyinae</taxon>
        <taxon>Aceriini</taxon>
        <taxon>Aceria</taxon>
    </lineage>
</organism>
<name>A0A6G1SJI8_9ACAR</name>
<evidence type="ECO:0000313" key="6">
    <source>
        <dbReference type="EMBL" id="MDE50070.1"/>
    </source>
</evidence>
<evidence type="ECO:0000256" key="5">
    <source>
        <dbReference type="RuleBase" id="RU363107"/>
    </source>
</evidence>
<sequence>MSSSGANNKANEKMKLAPVRSLNDFLLDSKKYISPPFNDIKRFNNRVTSNLLYYQTNYIGLSAVVFVLFSLFCFGRVLAGAFGVAVTVATALFAMDKIPQASDLRSKYPFAIYVAGAIDLMVLYATFRPILCLALVVLIPVLLWIVHASLRSRGLKNKASNKIEQLGGQVYTNTPMGFLLSSLGFEARDHDE</sequence>
<dbReference type="GO" id="GO:0016020">
    <property type="term" value="C:membrane"/>
    <property type="evidence" value="ECO:0007669"/>
    <property type="project" value="UniProtKB-SubCell"/>
</dbReference>
<keyword evidence="4 5" id="KW-0472">Membrane</keyword>
<dbReference type="PANTHER" id="PTHR12859:SF0">
    <property type="entry name" value="PRA1 FAMILY PROTEIN"/>
    <property type="match status" value="1"/>
</dbReference>
<comment type="similarity">
    <text evidence="5">Belongs to the PRA1 family.</text>
</comment>
<evidence type="ECO:0000256" key="2">
    <source>
        <dbReference type="ARBA" id="ARBA00022692"/>
    </source>
</evidence>
<proteinExistence type="inferred from homology"/>
<dbReference type="InterPro" id="IPR004895">
    <property type="entry name" value="Prenylated_rab_accept_PRA1"/>
</dbReference>
<comment type="subcellular location">
    <subcellularLocation>
        <location evidence="1 5">Membrane</location>
        <topology evidence="1 5">Multi-pass membrane protein</topology>
    </subcellularLocation>
</comment>
<keyword evidence="3 5" id="KW-1133">Transmembrane helix</keyword>
<dbReference type="AlphaFoldDB" id="A0A6G1SJI8"/>
<evidence type="ECO:0000256" key="4">
    <source>
        <dbReference type="ARBA" id="ARBA00023136"/>
    </source>
</evidence>
<evidence type="ECO:0000256" key="3">
    <source>
        <dbReference type="ARBA" id="ARBA00022989"/>
    </source>
</evidence>
<dbReference type="PANTHER" id="PTHR12859">
    <property type="entry name" value="PRA1 PROTEIN"/>
    <property type="match status" value="1"/>
</dbReference>
<accession>A0A6G1SJI8</accession>
<feature type="transmembrane region" description="Helical" evidence="5">
    <location>
        <begin position="51"/>
        <end position="72"/>
    </location>
</feature>